<feature type="chain" id="PRO_5045427135" evidence="4">
    <location>
        <begin position="27"/>
        <end position="508"/>
    </location>
</feature>
<dbReference type="EMBL" id="CP134050">
    <property type="protein sequence ID" value="WNC16019.1"/>
    <property type="molecule type" value="Genomic_DNA"/>
</dbReference>
<dbReference type="PANTHER" id="PTHR30290:SF9">
    <property type="entry name" value="OLIGOPEPTIDE-BINDING PROTEIN APPA"/>
    <property type="match status" value="1"/>
</dbReference>
<feature type="domain" description="Solute-binding protein family 5" evidence="5">
    <location>
        <begin position="77"/>
        <end position="430"/>
    </location>
</feature>
<dbReference type="Pfam" id="PF00496">
    <property type="entry name" value="SBP_bac_5"/>
    <property type="match status" value="1"/>
</dbReference>
<dbReference type="Gene3D" id="3.10.105.10">
    <property type="entry name" value="Dipeptide-binding Protein, Domain 3"/>
    <property type="match status" value="1"/>
</dbReference>
<dbReference type="CDD" id="cd08498">
    <property type="entry name" value="PBP2_NikA_DppA_OppA_like_2"/>
    <property type="match status" value="1"/>
</dbReference>
<evidence type="ECO:0000313" key="6">
    <source>
        <dbReference type="EMBL" id="WNC16019.1"/>
    </source>
</evidence>
<keyword evidence="3 4" id="KW-0732">Signal</keyword>
<keyword evidence="7" id="KW-1185">Reference proteome</keyword>
<organism evidence="6 7">
    <name type="scientific">Brevibacillus brevis</name>
    <name type="common">Bacillus brevis</name>
    <dbReference type="NCBI Taxonomy" id="1393"/>
    <lineage>
        <taxon>Bacteria</taxon>
        <taxon>Bacillati</taxon>
        <taxon>Bacillota</taxon>
        <taxon>Bacilli</taxon>
        <taxon>Bacillales</taxon>
        <taxon>Paenibacillaceae</taxon>
        <taxon>Brevibacillus</taxon>
    </lineage>
</organism>
<protein>
    <submittedName>
        <fullName evidence="6">ABC transporter substrate-binding protein</fullName>
    </submittedName>
</protein>
<evidence type="ECO:0000256" key="3">
    <source>
        <dbReference type="ARBA" id="ARBA00022729"/>
    </source>
</evidence>
<dbReference type="Gene3D" id="3.90.76.10">
    <property type="entry name" value="Dipeptide-binding Protein, Domain 1"/>
    <property type="match status" value="1"/>
</dbReference>
<accession>A0ABY9T965</accession>
<evidence type="ECO:0000256" key="4">
    <source>
        <dbReference type="SAM" id="SignalP"/>
    </source>
</evidence>
<dbReference type="InterPro" id="IPR000914">
    <property type="entry name" value="SBP_5_dom"/>
</dbReference>
<dbReference type="PROSITE" id="PS51257">
    <property type="entry name" value="PROKAR_LIPOPROTEIN"/>
    <property type="match status" value="1"/>
</dbReference>
<proteinExistence type="inferred from homology"/>
<dbReference type="PIRSF" id="PIRSF002741">
    <property type="entry name" value="MppA"/>
    <property type="match status" value="1"/>
</dbReference>
<dbReference type="RefSeq" id="WP_310770320.1">
    <property type="nucleotide sequence ID" value="NZ_CP134050.1"/>
</dbReference>
<dbReference type="InterPro" id="IPR039424">
    <property type="entry name" value="SBP_5"/>
</dbReference>
<dbReference type="Proteomes" id="UP001256827">
    <property type="component" value="Chromosome"/>
</dbReference>
<feature type="signal peptide" evidence="4">
    <location>
        <begin position="1"/>
        <end position="26"/>
    </location>
</feature>
<reference evidence="6 7" key="1">
    <citation type="submission" date="2023-09" db="EMBL/GenBank/DDBJ databases">
        <title>Complete Genome and Methylome dissection of Bacillus brevis NEB573 original source of BbsI restriction endonuclease.</title>
        <authorList>
            <person name="Fomenkov A."/>
            <person name="Roberts R.D."/>
        </authorList>
    </citation>
    <scope>NUCLEOTIDE SEQUENCE [LARGE SCALE GENOMIC DNA]</scope>
    <source>
        <strain evidence="6 7">NEB573</strain>
    </source>
</reference>
<keyword evidence="2" id="KW-0813">Transport</keyword>
<dbReference type="Gene3D" id="3.40.190.10">
    <property type="entry name" value="Periplasmic binding protein-like II"/>
    <property type="match status" value="1"/>
</dbReference>
<evidence type="ECO:0000313" key="7">
    <source>
        <dbReference type="Proteomes" id="UP001256827"/>
    </source>
</evidence>
<dbReference type="InterPro" id="IPR030678">
    <property type="entry name" value="Peptide/Ni-bd"/>
</dbReference>
<evidence type="ECO:0000259" key="5">
    <source>
        <dbReference type="Pfam" id="PF00496"/>
    </source>
</evidence>
<comment type="similarity">
    <text evidence="1">Belongs to the bacterial solute-binding protein 5 family.</text>
</comment>
<dbReference type="PANTHER" id="PTHR30290">
    <property type="entry name" value="PERIPLASMIC BINDING COMPONENT OF ABC TRANSPORTER"/>
    <property type="match status" value="1"/>
</dbReference>
<evidence type="ECO:0000256" key="2">
    <source>
        <dbReference type="ARBA" id="ARBA00022448"/>
    </source>
</evidence>
<evidence type="ECO:0000256" key="1">
    <source>
        <dbReference type="ARBA" id="ARBA00005695"/>
    </source>
</evidence>
<gene>
    <name evidence="6" type="ORF">RGB73_06800</name>
</gene>
<sequence>MKKSWLSVVWIALLAVAIGLSGCSQSSSSGTGGSKELVVAFDSDVPTMDPHMHNEPNAITTNWHIFDSLLFLSRDLKIEPGLAESYEQKDELTWIFKLRKGVTFHNGEEFNADAVKFSLERVLNEKQKSPQRGNISAIAAVNVIDPYTVEIKTKEPYNLLPHRLFYLSIVPPKYVQEVGDQEFAQKPVGTGPYKFVEWVKGDKIVLEANENYFKGAPKIGKVTFRIIPEVATQIAELQSGGVDVIRMVPPDMLAQIEGNATIKVASTPLLRVYYMAFDTKKKPFDDVRVRQAMNHAVDIDKIIGKVLGGKAVRTPAGVNPTHFGFDESIKPYEYSPEKAKALLKEAGYADGFETELHYFTPGIGQQITDAVISDLSKVGIKAKAKFYPESSSFVEKQRAGDLPFRLGHWGSYSVYDADAILQPMFDSQGVYGKYFHTPELDKLIGEARSSVDQEKRKALYSQAQQLLYKEAPWIFLFSPMDNQAYNAKLQFQPRADERIYAYEIDRTE</sequence>
<name>A0ABY9T965_BREBE</name>
<dbReference type="SUPFAM" id="SSF53850">
    <property type="entry name" value="Periplasmic binding protein-like II"/>
    <property type="match status" value="1"/>
</dbReference>